<dbReference type="Gramene" id="rna35514">
    <property type="protein sequence ID" value="RHN51131.1"/>
    <property type="gene ID" value="gene35514"/>
</dbReference>
<evidence type="ECO:0000313" key="1">
    <source>
        <dbReference type="EMBL" id="RHN51131.1"/>
    </source>
</evidence>
<accession>A0A396HF18</accession>
<dbReference type="EMBL" id="PSQE01000006">
    <property type="protein sequence ID" value="RHN51131.1"/>
    <property type="molecule type" value="Genomic_DNA"/>
</dbReference>
<organism evidence="1">
    <name type="scientific">Medicago truncatula</name>
    <name type="common">Barrel medic</name>
    <name type="synonym">Medicago tribuloides</name>
    <dbReference type="NCBI Taxonomy" id="3880"/>
    <lineage>
        <taxon>Eukaryota</taxon>
        <taxon>Viridiplantae</taxon>
        <taxon>Streptophyta</taxon>
        <taxon>Embryophyta</taxon>
        <taxon>Tracheophyta</taxon>
        <taxon>Spermatophyta</taxon>
        <taxon>Magnoliopsida</taxon>
        <taxon>eudicotyledons</taxon>
        <taxon>Gunneridae</taxon>
        <taxon>Pentapetalae</taxon>
        <taxon>rosids</taxon>
        <taxon>fabids</taxon>
        <taxon>Fabales</taxon>
        <taxon>Fabaceae</taxon>
        <taxon>Papilionoideae</taxon>
        <taxon>50 kb inversion clade</taxon>
        <taxon>NPAAA clade</taxon>
        <taxon>Hologalegina</taxon>
        <taxon>IRL clade</taxon>
        <taxon>Trifolieae</taxon>
        <taxon>Medicago</taxon>
    </lineage>
</organism>
<reference evidence="1" key="1">
    <citation type="journal article" date="2018" name="Nat. Plants">
        <title>Whole-genome landscape of Medicago truncatula symbiotic genes.</title>
        <authorList>
            <person name="Pecrix Y."/>
            <person name="Gamas P."/>
            <person name="Carrere S."/>
        </authorList>
    </citation>
    <scope>NUCLEOTIDE SEQUENCE</scope>
    <source>
        <tissue evidence="1">Leaves</tissue>
    </source>
</reference>
<dbReference type="AlphaFoldDB" id="A0A396HF18"/>
<name>A0A396HF18_MEDTR</name>
<sequence length="91" mass="10976">MNNIRRCHTLQVSDLTSIVKVIQISWYLFHTDKIHVLFTISRHHSRYTFSINVESKILIFLTNFVQLKITKYCQKYLLNNHKFQHLVSLRT</sequence>
<gene>
    <name evidence="1" type="ORF">MtrunA17_Chr6g0465071</name>
</gene>
<proteinExistence type="predicted"/>
<dbReference type="Proteomes" id="UP000265566">
    <property type="component" value="Chromosome 6"/>
</dbReference>
<comment type="caution">
    <text evidence="1">The sequence shown here is derived from an EMBL/GenBank/DDBJ whole genome shotgun (WGS) entry which is preliminary data.</text>
</comment>
<protein>
    <submittedName>
        <fullName evidence="1">Uncharacterized protein</fullName>
    </submittedName>
</protein>